<dbReference type="SMART" id="SM00360">
    <property type="entry name" value="RRM"/>
    <property type="match status" value="1"/>
</dbReference>
<feature type="domain" description="RRM" evidence="3">
    <location>
        <begin position="11"/>
        <end position="89"/>
    </location>
</feature>
<evidence type="ECO:0000313" key="5">
    <source>
        <dbReference type="Proteomes" id="UP001597510"/>
    </source>
</evidence>
<keyword evidence="1" id="KW-0694">RNA-binding</keyword>
<comment type="caution">
    <text evidence="4">The sequence shown here is derived from an EMBL/GenBank/DDBJ whole genome shotgun (WGS) entry which is preliminary data.</text>
</comment>
<dbReference type="SUPFAM" id="SSF54928">
    <property type="entry name" value="RNA-binding domain, RBD"/>
    <property type="match status" value="1"/>
</dbReference>
<dbReference type="Proteomes" id="UP001597510">
    <property type="component" value="Unassembled WGS sequence"/>
</dbReference>
<evidence type="ECO:0000313" key="4">
    <source>
        <dbReference type="EMBL" id="MFD2520717.1"/>
    </source>
</evidence>
<dbReference type="PANTHER" id="PTHR48027">
    <property type="entry name" value="HETEROGENEOUS NUCLEAR RIBONUCLEOPROTEIN 87F-RELATED"/>
    <property type="match status" value="1"/>
</dbReference>
<dbReference type="EMBL" id="JBHULC010000008">
    <property type="protein sequence ID" value="MFD2520717.1"/>
    <property type="molecule type" value="Genomic_DNA"/>
</dbReference>
<dbReference type="InterPro" id="IPR035979">
    <property type="entry name" value="RBD_domain_sf"/>
</dbReference>
<dbReference type="InterPro" id="IPR052462">
    <property type="entry name" value="SLIRP/GR-RBP-like"/>
</dbReference>
<keyword evidence="5" id="KW-1185">Reference proteome</keyword>
<dbReference type="Gene3D" id="3.30.70.330">
    <property type="match status" value="1"/>
</dbReference>
<dbReference type="InterPro" id="IPR012677">
    <property type="entry name" value="Nucleotide-bd_a/b_plait_sf"/>
</dbReference>
<protein>
    <submittedName>
        <fullName evidence="4">RNA recognition motif domain-containing protein</fullName>
    </submittedName>
</protein>
<dbReference type="RefSeq" id="WP_340235281.1">
    <property type="nucleotide sequence ID" value="NZ_JBBEWC010000003.1"/>
</dbReference>
<reference evidence="5" key="1">
    <citation type="journal article" date="2019" name="Int. J. Syst. Evol. Microbiol.">
        <title>The Global Catalogue of Microorganisms (GCM) 10K type strain sequencing project: providing services to taxonomists for standard genome sequencing and annotation.</title>
        <authorList>
            <consortium name="The Broad Institute Genomics Platform"/>
            <consortium name="The Broad Institute Genome Sequencing Center for Infectious Disease"/>
            <person name="Wu L."/>
            <person name="Ma J."/>
        </authorList>
    </citation>
    <scope>NUCLEOTIDE SEQUENCE [LARGE SCALE GENOMIC DNA]</scope>
    <source>
        <strain evidence="5">KCTC 52344</strain>
    </source>
</reference>
<evidence type="ECO:0000256" key="1">
    <source>
        <dbReference type="ARBA" id="ARBA00022884"/>
    </source>
</evidence>
<feature type="region of interest" description="Disordered" evidence="2">
    <location>
        <begin position="99"/>
        <end position="124"/>
    </location>
</feature>
<dbReference type="Pfam" id="PF00076">
    <property type="entry name" value="RRM_1"/>
    <property type="match status" value="1"/>
</dbReference>
<name>A0ABW5J3W8_9BACT</name>
<sequence>MQLTSYNTNAMDIFVGSIPFKLKEKELRALFEKFGEVTAVKIVKDKVTRQNKGFGFVEMPDEDAVRNAIHELNGTELMGREIEVSLSAKKEAPKPVKNFKINHLGKPSGNFRGIGKGYDKRNKK</sequence>
<organism evidence="4 5">
    <name type="scientific">Emticicia soli</name>
    <dbReference type="NCBI Taxonomy" id="2027878"/>
    <lineage>
        <taxon>Bacteria</taxon>
        <taxon>Pseudomonadati</taxon>
        <taxon>Bacteroidota</taxon>
        <taxon>Cytophagia</taxon>
        <taxon>Cytophagales</taxon>
        <taxon>Leadbetterellaceae</taxon>
        <taxon>Emticicia</taxon>
    </lineage>
</organism>
<accession>A0ABW5J3W8</accession>
<evidence type="ECO:0000256" key="2">
    <source>
        <dbReference type="SAM" id="MobiDB-lite"/>
    </source>
</evidence>
<dbReference type="InterPro" id="IPR000504">
    <property type="entry name" value="RRM_dom"/>
</dbReference>
<dbReference type="PROSITE" id="PS50102">
    <property type="entry name" value="RRM"/>
    <property type="match status" value="1"/>
</dbReference>
<evidence type="ECO:0000259" key="3">
    <source>
        <dbReference type="PROSITE" id="PS50102"/>
    </source>
</evidence>
<proteinExistence type="predicted"/>
<gene>
    <name evidence="4" type="ORF">ACFSR2_07485</name>
</gene>